<feature type="domain" description="SGNH hydrolase-type esterase" evidence="1">
    <location>
        <begin position="51"/>
        <end position="239"/>
    </location>
</feature>
<evidence type="ECO:0000259" key="1">
    <source>
        <dbReference type="Pfam" id="PF13472"/>
    </source>
</evidence>
<dbReference type="InterPro" id="IPR051532">
    <property type="entry name" value="Ester_Hydrolysis_Enzymes"/>
</dbReference>
<name>A0A5Q0QEI3_9SPHI</name>
<dbReference type="PROSITE" id="PS51318">
    <property type="entry name" value="TAT"/>
    <property type="match status" value="1"/>
</dbReference>
<evidence type="ECO:0000313" key="2">
    <source>
        <dbReference type="EMBL" id="QGA27361.1"/>
    </source>
</evidence>
<reference evidence="2 3" key="1">
    <citation type="submission" date="2019-10" db="EMBL/GenBank/DDBJ databases">
        <authorList>
            <person name="Dong K."/>
        </authorList>
    </citation>
    <scope>NUCLEOTIDE SEQUENCE [LARGE SCALE GENOMIC DNA]</scope>
    <source>
        <strain evidence="3">dk4302</strain>
    </source>
</reference>
<organism evidence="2 3">
    <name type="scientific">Sphingobacterium zhuxiongii</name>
    <dbReference type="NCBI Taxonomy" id="2662364"/>
    <lineage>
        <taxon>Bacteria</taxon>
        <taxon>Pseudomonadati</taxon>
        <taxon>Bacteroidota</taxon>
        <taxon>Sphingobacteriia</taxon>
        <taxon>Sphingobacteriales</taxon>
        <taxon>Sphingobacteriaceae</taxon>
        <taxon>Sphingobacterium</taxon>
    </lineage>
</organism>
<keyword evidence="3" id="KW-1185">Reference proteome</keyword>
<dbReference type="GO" id="GO:0004622">
    <property type="term" value="F:phosphatidylcholine lysophospholipase activity"/>
    <property type="evidence" value="ECO:0007669"/>
    <property type="project" value="TreeGrafter"/>
</dbReference>
<dbReference type="SUPFAM" id="SSF52266">
    <property type="entry name" value="SGNH hydrolase"/>
    <property type="match status" value="1"/>
</dbReference>
<dbReference type="RefSeq" id="WP_153512199.1">
    <property type="nucleotide sequence ID" value="NZ_CP045652.1"/>
</dbReference>
<dbReference type="Pfam" id="PF13472">
    <property type="entry name" value="Lipase_GDSL_2"/>
    <property type="match status" value="1"/>
</dbReference>
<dbReference type="InterPro" id="IPR013830">
    <property type="entry name" value="SGNH_hydro"/>
</dbReference>
<dbReference type="InterPro" id="IPR036514">
    <property type="entry name" value="SGNH_hydro_sf"/>
</dbReference>
<sequence length="253" mass="28060">MNSRRDFLKKSILTVGSTAVGSSLIHAADFSSSKPRAGIHIQENDVILFQGDSITDAGRKKDNLNPNEMNAFGGGYAMIAGGVLLNKCASKNIKIYNRGISGNRVPDLLNRWQVDCLDLKPNIVSILIGVNDFWRTKDRGAVNTPEQYKGQYKELLDKTLSALPNAKLIIGEPFGLKNVKHITDDWFPDFPKYQTAAREIAKEYKTAFIPYQAIFDAALKQNNGAYWTTDGVHTSWAGSNLMAESWLSQFKLG</sequence>
<proteinExistence type="predicted"/>
<accession>A0A5Q0QEI3</accession>
<dbReference type="PANTHER" id="PTHR30383">
    <property type="entry name" value="THIOESTERASE 1/PROTEASE 1/LYSOPHOSPHOLIPASE L1"/>
    <property type="match status" value="1"/>
</dbReference>
<dbReference type="EMBL" id="CP045652">
    <property type="protein sequence ID" value="QGA27361.1"/>
    <property type="molecule type" value="Genomic_DNA"/>
</dbReference>
<dbReference type="PANTHER" id="PTHR30383:SF5">
    <property type="entry name" value="SGNH HYDROLASE-TYPE ESTERASE DOMAIN-CONTAINING PROTEIN"/>
    <property type="match status" value="1"/>
</dbReference>
<dbReference type="InterPro" id="IPR006311">
    <property type="entry name" value="TAT_signal"/>
</dbReference>
<dbReference type="CDD" id="cd01834">
    <property type="entry name" value="SGNH_hydrolase_like_2"/>
    <property type="match status" value="1"/>
</dbReference>
<dbReference type="Proteomes" id="UP000326921">
    <property type="component" value="Chromosome"/>
</dbReference>
<gene>
    <name evidence="2" type="ORF">GFH32_14020</name>
</gene>
<dbReference type="KEGG" id="sphe:GFH32_14020"/>
<dbReference type="Gene3D" id="3.40.50.1110">
    <property type="entry name" value="SGNH hydrolase"/>
    <property type="match status" value="1"/>
</dbReference>
<evidence type="ECO:0000313" key="3">
    <source>
        <dbReference type="Proteomes" id="UP000326921"/>
    </source>
</evidence>
<protein>
    <submittedName>
        <fullName evidence="2">Lysophospholipase</fullName>
    </submittedName>
</protein>
<dbReference type="AlphaFoldDB" id="A0A5Q0QEI3"/>